<dbReference type="InterPro" id="IPR033121">
    <property type="entry name" value="PEPTIDASE_A1"/>
</dbReference>
<organism evidence="7 9">
    <name type="scientific">Aphanomyces astaci</name>
    <name type="common">Crayfish plague agent</name>
    <dbReference type="NCBI Taxonomy" id="112090"/>
    <lineage>
        <taxon>Eukaryota</taxon>
        <taxon>Sar</taxon>
        <taxon>Stramenopiles</taxon>
        <taxon>Oomycota</taxon>
        <taxon>Saprolegniomycetes</taxon>
        <taxon>Saprolegniales</taxon>
        <taxon>Verrucalvaceae</taxon>
        <taxon>Aphanomyces</taxon>
    </lineage>
</organism>
<dbReference type="EMBL" id="QUTA01007272">
    <property type="protein sequence ID" value="RHY07731.1"/>
    <property type="molecule type" value="Genomic_DNA"/>
</dbReference>
<reference evidence="8 10" key="1">
    <citation type="journal article" date="2018" name="J. Invertebr. Pathol.">
        <title>New genotyping method for the causative agent of crayfish plague (Aphanomyces astaci) based on whole genome data.</title>
        <authorList>
            <person name="Minardi D."/>
            <person name="Studholme D.J."/>
            <person name="van der Giezen M."/>
            <person name="Pretto T."/>
            <person name="Oidtmann B."/>
        </authorList>
    </citation>
    <scope>NUCLEOTIDE SEQUENCE [LARGE SCALE GENOMIC DNA]</scope>
    <source>
        <strain evidence="8 10">KB13</strain>
    </source>
</reference>
<evidence type="ECO:0000256" key="1">
    <source>
        <dbReference type="ARBA" id="ARBA00007447"/>
    </source>
</evidence>
<dbReference type="Proteomes" id="UP000275652">
    <property type="component" value="Unassembled WGS sequence"/>
</dbReference>
<reference evidence="7 9" key="2">
    <citation type="submission" date="2018-08" db="EMBL/GenBank/DDBJ databases">
        <title>Aphanomyces genome sequencing and annotation.</title>
        <authorList>
            <person name="Minardi D."/>
            <person name="Oidtmann B."/>
            <person name="Van Der Giezen M."/>
            <person name="Studholme D.J."/>
        </authorList>
    </citation>
    <scope>NUCLEOTIDE SEQUENCE [LARGE SCALE GENOMIC DNA]</scope>
    <source>
        <strain evidence="7 9">Yx</strain>
    </source>
</reference>
<evidence type="ECO:0000259" key="6">
    <source>
        <dbReference type="PROSITE" id="PS51767"/>
    </source>
</evidence>
<dbReference type="InterPro" id="IPR034164">
    <property type="entry name" value="Pepsin-like_dom"/>
</dbReference>
<proteinExistence type="inferred from homology"/>
<feature type="chain" id="PRO_5039987494" description="Peptidase A1 domain-containing protein" evidence="5">
    <location>
        <begin position="18"/>
        <end position="396"/>
    </location>
</feature>
<dbReference type="GO" id="GO:0006508">
    <property type="term" value="P:proteolysis"/>
    <property type="evidence" value="ECO:0007669"/>
    <property type="project" value="UniProtKB-KW"/>
</dbReference>
<keyword evidence="4" id="KW-0378">Hydrolase</keyword>
<dbReference type="PRINTS" id="PR00792">
    <property type="entry name" value="PEPSIN"/>
</dbReference>
<evidence type="ECO:0000256" key="2">
    <source>
        <dbReference type="ARBA" id="ARBA00022670"/>
    </source>
</evidence>
<evidence type="ECO:0000313" key="8">
    <source>
        <dbReference type="EMBL" id="RLO05089.1"/>
    </source>
</evidence>
<dbReference type="PANTHER" id="PTHR47966">
    <property type="entry name" value="BETA-SITE APP-CLEAVING ENZYME, ISOFORM A-RELATED"/>
    <property type="match status" value="1"/>
</dbReference>
<evidence type="ECO:0000256" key="4">
    <source>
        <dbReference type="RuleBase" id="RU000454"/>
    </source>
</evidence>
<name>A0A397AQP6_APHAT</name>
<dbReference type="GO" id="GO:0004190">
    <property type="term" value="F:aspartic-type endopeptidase activity"/>
    <property type="evidence" value="ECO:0007669"/>
    <property type="project" value="UniProtKB-KW"/>
</dbReference>
<feature type="domain" description="Peptidase A1" evidence="6">
    <location>
        <begin position="57"/>
        <end position="358"/>
    </location>
</feature>
<dbReference type="VEuPathDB" id="FungiDB:H257_00984"/>
<keyword evidence="5" id="KW-0732">Signal</keyword>
<comment type="caution">
    <text evidence="7">The sequence shown here is derived from an EMBL/GenBank/DDBJ whole genome shotgun (WGS) entry which is preliminary data.</text>
</comment>
<comment type="similarity">
    <text evidence="1 4">Belongs to the peptidase A1 family.</text>
</comment>
<dbReference type="SUPFAM" id="SSF50630">
    <property type="entry name" value="Acid proteases"/>
    <property type="match status" value="1"/>
</dbReference>
<feature type="signal peptide" evidence="5">
    <location>
        <begin position="1"/>
        <end position="17"/>
    </location>
</feature>
<sequence>MSWIVWLLLPRVSGYYAHEGAVELPLLRRTRPPTTLPSLRGVQDNTLALTNRLGTQYLVPIRLNDDIFHVQVDTGSADLWVGCEFVDSPSHCSPPVGACSNASSTELVYGSGRVCLDARRGAFQLGSLAIPQVSYSIGKSALLMDGSQGILGLAFSRISPFVNHSNTSFPMHHLDSFSLTLSSGVNSAGSKLILNGVDHSRIASHGLIGVTLPLIEAAHWTVSMDDMVVDGQPWSVCGSLCPCKAIVDSGTTFLSMPPSVFDQFAATYLAPHGCTMAPSDAYFVCPHTAMKHLPTLRLVLHRHPFSLQRSDYTWQLSPKSFLVQLQPSAVAHTWVLGDTFLKVYPITFHVRARALTIYCAHGRCRGGPAVPWEVDQLPQIGESNVLGTTTSTSCPS</sequence>
<dbReference type="CDD" id="cd05471">
    <property type="entry name" value="pepsin_like"/>
    <property type="match status" value="1"/>
</dbReference>
<dbReference type="EMBL" id="QUTI01027658">
    <property type="protein sequence ID" value="RLO05089.1"/>
    <property type="molecule type" value="Genomic_DNA"/>
</dbReference>
<dbReference type="Pfam" id="PF00026">
    <property type="entry name" value="Asp"/>
    <property type="match status" value="1"/>
</dbReference>
<evidence type="ECO:0000256" key="3">
    <source>
        <dbReference type="ARBA" id="ARBA00022750"/>
    </source>
</evidence>
<evidence type="ECO:0000313" key="9">
    <source>
        <dbReference type="Proteomes" id="UP000266239"/>
    </source>
</evidence>
<dbReference type="InterPro" id="IPR021109">
    <property type="entry name" value="Peptidase_aspartic_dom_sf"/>
</dbReference>
<accession>A0A397AQP6</accession>
<dbReference type="Proteomes" id="UP000266239">
    <property type="component" value="Unassembled WGS sequence"/>
</dbReference>
<evidence type="ECO:0000256" key="5">
    <source>
        <dbReference type="SAM" id="SignalP"/>
    </source>
</evidence>
<dbReference type="PROSITE" id="PS00141">
    <property type="entry name" value="ASP_PROTEASE"/>
    <property type="match status" value="1"/>
</dbReference>
<dbReference type="PANTHER" id="PTHR47966:SF51">
    <property type="entry name" value="BETA-SITE APP-CLEAVING ENZYME, ISOFORM A-RELATED"/>
    <property type="match status" value="1"/>
</dbReference>
<dbReference type="AlphaFoldDB" id="A0A397AQP6"/>
<evidence type="ECO:0000313" key="7">
    <source>
        <dbReference type="EMBL" id="RHY07731.1"/>
    </source>
</evidence>
<dbReference type="InterPro" id="IPR001969">
    <property type="entry name" value="Aspartic_peptidase_AS"/>
</dbReference>
<keyword evidence="3 4" id="KW-0064">Aspartyl protease</keyword>
<dbReference type="PROSITE" id="PS51767">
    <property type="entry name" value="PEPTIDASE_A1"/>
    <property type="match status" value="1"/>
</dbReference>
<gene>
    <name evidence="7" type="ORF">DYB25_009265</name>
    <name evidence="8" type="ORF">DYB28_005721</name>
</gene>
<keyword evidence="2 4" id="KW-0645">Protease</keyword>
<evidence type="ECO:0000313" key="10">
    <source>
        <dbReference type="Proteomes" id="UP000275652"/>
    </source>
</evidence>
<dbReference type="Gene3D" id="2.40.70.10">
    <property type="entry name" value="Acid Proteases"/>
    <property type="match status" value="2"/>
</dbReference>
<protein>
    <recommendedName>
        <fullName evidence="6">Peptidase A1 domain-containing protein</fullName>
    </recommendedName>
</protein>
<dbReference type="InterPro" id="IPR001461">
    <property type="entry name" value="Aspartic_peptidase_A1"/>
</dbReference>